<accession>A0A422QVM1</accession>
<proteinExistence type="predicted"/>
<dbReference type="RefSeq" id="WP_106691958.1">
    <property type="nucleotide sequence ID" value="NZ_PXNQ02000008.1"/>
</dbReference>
<protein>
    <submittedName>
        <fullName evidence="1">DUF3293 domain-containing protein</fullName>
    </submittedName>
</protein>
<organism evidence="1 2">
    <name type="scientific">Paracoccus methylarcula</name>
    <dbReference type="NCBI Taxonomy" id="72022"/>
    <lineage>
        <taxon>Bacteria</taxon>
        <taxon>Pseudomonadati</taxon>
        <taxon>Pseudomonadota</taxon>
        <taxon>Alphaproteobacteria</taxon>
        <taxon>Rhodobacterales</taxon>
        <taxon>Paracoccaceae</taxon>
        <taxon>Paracoccus</taxon>
    </lineage>
</organism>
<name>A0A422QVM1_9RHOB</name>
<dbReference type="AlphaFoldDB" id="A0A422QVM1"/>
<dbReference type="EMBL" id="PXNQ02000008">
    <property type="protein sequence ID" value="RNF33991.1"/>
    <property type="molecule type" value="Genomic_DNA"/>
</dbReference>
<sequence>MGAKSEGLSTDLLAAYLNTEFRVMEPRQFTLRIGIPSSEVKAVYLALGYSSAAFLTAWNPLSQKATDQQNEAAQAALIDKLVRNKYLVWTGIGVDPTGDWPGEESVFVPGIDLDTAKSFGSEFSQNAIVWMDVDGVPQLILLQ</sequence>
<evidence type="ECO:0000313" key="1">
    <source>
        <dbReference type="EMBL" id="RNF33991.1"/>
    </source>
</evidence>
<dbReference type="OrthoDB" id="6400497at2"/>
<reference evidence="1" key="1">
    <citation type="submission" date="2018-05" db="EMBL/GenBank/DDBJ databases">
        <title>Reclassification of Methylarcula marina and Methylarcula terricola as Paracoccus methylarcula sp.nov., comb.nov. and Paracoccus terricola comb.nov.</title>
        <authorList>
            <person name="Shmareva M.N."/>
            <person name="Doronina N.V."/>
            <person name="Vasilenko O.V."/>
            <person name="Tarlachkov S.V."/>
            <person name="Trotsenko Y.A."/>
        </authorList>
    </citation>
    <scope>NUCLEOTIDE SEQUENCE [LARGE SCALE GENOMIC DNA]</scope>
    <source>
        <strain evidence="1">VKM B-2159</strain>
    </source>
</reference>
<comment type="caution">
    <text evidence="1">The sequence shown here is derived from an EMBL/GenBank/DDBJ whole genome shotgun (WGS) entry which is preliminary data.</text>
</comment>
<evidence type="ECO:0000313" key="2">
    <source>
        <dbReference type="Proteomes" id="UP000238137"/>
    </source>
</evidence>
<dbReference type="Proteomes" id="UP000238137">
    <property type="component" value="Unassembled WGS sequence"/>
</dbReference>
<keyword evidence="2" id="KW-1185">Reference proteome</keyword>
<gene>
    <name evidence="1" type="ORF">A7A09_013890</name>
</gene>
<dbReference type="InterPro" id="IPR021710">
    <property type="entry name" value="DUF3293"/>
</dbReference>
<dbReference type="Pfam" id="PF11697">
    <property type="entry name" value="DUF3293"/>
    <property type="match status" value="1"/>
</dbReference>